<gene>
    <name evidence="2" type="ORF">OSTQU699_LOCUS9708</name>
</gene>
<accession>A0A8S1JEK2</accession>
<keyword evidence="3" id="KW-1185">Reference proteome</keyword>
<sequence length="138" mass="14730">MRTNRTAFPRPSHCRTSQINVGNVQSNGRAAIAGQRAVFPIQNRCRIDETRLSLEFEGTRDSDTQRPSPLPRGPHGRCFSGIGGRTAGLQQPGRDPGTSAVGMRSFALASLPSLEAATPVAAQLALLRHSETGINLLA</sequence>
<feature type="region of interest" description="Disordered" evidence="1">
    <location>
        <begin position="56"/>
        <end position="77"/>
    </location>
</feature>
<dbReference type="EMBL" id="CAJHUC010002774">
    <property type="protein sequence ID" value="CAD7704353.1"/>
    <property type="molecule type" value="Genomic_DNA"/>
</dbReference>
<dbReference type="AlphaFoldDB" id="A0A8S1JEK2"/>
<dbReference type="Proteomes" id="UP000708148">
    <property type="component" value="Unassembled WGS sequence"/>
</dbReference>
<organism evidence="2 3">
    <name type="scientific">Ostreobium quekettii</name>
    <dbReference type="NCBI Taxonomy" id="121088"/>
    <lineage>
        <taxon>Eukaryota</taxon>
        <taxon>Viridiplantae</taxon>
        <taxon>Chlorophyta</taxon>
        <taxon>core chlorophytes</taxon>
        <taxon>Ulvophyceae</taxon>
        <taxon>TCBD clade</taxon>
        <taxon>Bryopsidales</taxon>
        <taxon>Ostreobineae</taxon>
        <taxon>Ostreobiaceae</taxon>
        <taxon>Ostreobium</taxon>
    </lineage>
</organism>
<comment type="caution">
    <text evidence="2">The sequence shown here is derived from an EMBL/GenBank/DDBJ whole genome shotgun (WGS) entry which is preliminary data.</text>
</comment>
<protein>
    <submittedName>
        <fullName evidence="2">Uncharacterized protein</fullName>
    </submittedName>
</protein>
<evidence type="ECO:0000313" key="3">
    <source>
        <dbReference type="Proteomes" id="UP000708148"/>
    </source>
</evidence>
<reference evidence="2" key="1">
    <citation type="submission" date="2020-12" db="EMBL/GenBank/DDBJ databases">
        <authorList>
            <person name="Iha C."/>
        </authorList>
    </citation>
    <scope>NUCLEOTIDE SEQUENCE</scope>
</reference>
<evidence type="ECO:0000256" key="1">
    <source>
        <dbReference type="SAM" id="MobiDB-lite"/>
    </source>
</evidence>
<name>A0A8S1JEK2_9CHLO</name>
<proteinExistence type="predicted"/>
<evidence type="ECO:0000313" key="2">
    <source>
        <dbReference type="EMBL" id="CAD7704353.1"/>
    </source>
</evidence>